<organism evidence="3 4">
    <name type="scientific">Mycolicibacterium sediminis</name>
    <dbReference type="NCBI Taxonomy" id="1286180"/>
    <lineage>
        <taxon>Bacteria</taxon>
        <taxon>Bacillati</taxon>
        <taxon>Actinomycetota</taxon>
        <taxon>Actinomycetes</taxon>
        <taxon>Mycobacteriales</taxon>
        <taxon>Mycobacteriaceae</taxon>
        <taxon>Mycolicibacterium</taxon>
    </lineage>
</organism>
<evidence type="ECO:0000256" key="1">
    <source>
        <dbReference type="SAM" id="Phobius"/>
    </source>
</evidence>
<gene>
    <name evidence="3" type="ORF">MSEDJ_19620</name>
</gene>
<feature type="transmembrane region" description="Helical" evidence="1">
    <location>
        <begin position="110"/>
        <end position="131"/>
    </location>
</feature>
<name>A0A7I7QPU0_9MYCO</name>
<feature type="transmembrane region" description="Helical" evidence="1">
    <location>
        <begin position="151"/>
        <end position="169"/>
    </location>
</feature>
<evidence type="ECO:0000313" key="3">
    <source>
        <dbReference type="EMBL" id="BBY27866.1"/>
    </source>
</evidence>
<dbReference type="AlphaFoldDB" id="A0A7I7QPU0"/>
<feature type="domain" description="Pyrrolo-quinoline quinone repeat" evidence="2">
    <location>
        <begin position="307"/>
        <end position="464"/>
    </location>
</feature>
<dbReference type="KEGG" id="msei:MSEDJ_19620"/>
<keyword evidence="1" id="KW-0472">Membrane</keyword>
<dbReference type="Proteomes" id="UP000467193">
    <property type="component" value="Chromosome"/>
</dbReference>
<keyword evidence="1" id="KW-0812">Transmembrane</keyword>
<accession>A0A7I7QPU0</accession>
<keyword evidence="1" id="KW-1133">Transmembrane helix</keyword>
<keyword evidence="4" id="KW-1185">Reference proteome</keyword>
<dbReference type="Gene3D" id="2.130.10.10">
    <property type="entry name" value="YVTN repeat-like/Quinoprotein amine dehydrogenase"/>
    <property type="match status" value="1"/>
</dbReference>
<evidence type="ECO:0000313" key="4">
    <source>
        <dbReference type="Proteomes" id="UP000467193"/>
    </source>
</evidence>
<dbReference type="InterPro" id="IPR002372">
    <property type="entry name" value="PQQ_rpt_dom"/>
</dbReference>
<dbReference type="EMBL" id="AP022588">
    <property type="protein sequence ID" value="BBY27866.1"/>
    <property type="molecule type" value="Genomic_DNA"/>
</dbReference>
<dbReference type="SUPFAM" id="SSF50998">
    <property type="entry name" value="Quinoprotein alcohol dehydrogenase-like"/>
    <property type="match status" value="1"/>
</dbReference>
<protein>
    <recommendedName>
        <fullName evidence="2">Pyrrolo-quinoline quinone repeat domain-containing protein</fullName>
    </recommendedName>
</protein>
<dbReference type="InterPro" id="IPR015943">
    <property type="entry name" value="WD40/YVTN_repeat-like_dom_sf"/>
</dbReference>
<reference evidence="3 4" key="1">
    <citation type="journal article" date="2019" name="Emerg. Microbes Infect.">
        <title>Comprehensive subspecies identification of 175 nontuberculous mycobacteria species based on 7547 genomic profiles.</title>
        <authorList>
            <person name="Matsumoto Y."/>
            <person name="Kinjo T."/>
            <person name="Motooka D."/>
            <person name="Nabeya D."/>
            <person name="Jung N."/>
            <person name="Uechi K."/>
            <person name="Horii T."/>
            <person name="Iida T."/>
            <person name="Fujita J."/>
            <person name="Nakamura S."/>
        </authorList>
    </citation>
    <scope>NUCLEOTIDE SEQUENCE [LARGE SCALE GENOMIC DNA]</scope>
    <source>
        <strain evidence="3 4">JCM 17899</strain>
    </source>
</reference>
<feature type="transmembrane region" description="Helical" evidence="1">
    <location>
        <begin position="79"/>
        <end position="98"/>
    </location>
</feature>
<sequence>MGECKAGTVRRYGKVSLVGATKSDEQTTDAPPNGRLGAALAATAGGLALGAAGIAAYAYTHGVPPGLISDRLGPATTLLTASLVAACLTAVVILALGVRALRGPDTARAAAATLAVLAAVTAFTHLNSIPADRASSLAGPGVRPILPLMQAGWLLSTCAALALLAGSVAMGSGKRPLGVGLLPWVALGAAVAVVAGSGLSTVATRGTDRSATATAIAVPPVPTTVGDQVAYSVVARRAGWVTPAGAGFVARTDDALVAFDGATGAQRWRFPFLEFPAGCQPVTVRSTGSGPDAVVLIECRREYSEQYMGGTDPHLVALDAMTGEVLWFSDDGWYLQGRVQASPDALPVRRGDDIGSLDAHTGQKRWTRPLAEDEKCTSFGDDVTAVAHSVVVVAQCADTAALHLFDGHTGQQRDIDLRSAPGGLPEGDVQYDLVAAEGDVVAIKVDPRAGADSVLLAVDTRAGTIERVPATAYLSDVISARTGAYPGAVLQLDDRHDPAEQTGLYLVGQRKVLSANDVETQGDNIPTGLRWALVGDRLVSAMGYYDDPALLVVAPDGTVDRRPSPCGTDVGGVVTVPGALLVLCERGDGNSLWGYDVLALR</sequence>
<proteinExistence type="predicted"/>
<dbReference type="InterPro" id="IPR011047">
    <property type="entry name" value="Quinoprotein_ADH-like_sf"/>
</dbReference>
<feature type="transmembrane region" description="Helical" evidence="1">
    <location>
        <begin position="36"/>
        <end position="59"/>
    </location>
</feature>
<feature type="transmembrane region" description="Helical" evidence="1">
    <location>
        <begin position="181"/>
        <end position="203"/>
    </location>
</feature>
<dbReference type="Pfam" id="PF13360">
    <property type="entry name" value="PQQ_2"/>
    <property type="match status" value="1"/>
</dbReference>
<evidence type="ECO:0000259" key="2">
    <source>
        <dbReference type="Pfam" id="PF13360"/>
    </source>
</evidence>